<dbReference type="EMBL" id="MGBR01000001">
    <property type="protein sequence ID" value="OGK73283.1"/>
    <property type="molecule type" value="Genomic_DNA"/>
</dbReference>
<dbReference type="Gene3D" id="1.10.150.240">
    <property type="entry name" value="Putative phosphatase, domain 2"/>
    <property type="match status" value="1"/>
</dbReference>
<evidence type="ECO:0000313" key="2">
    <source>
        <dbReference type="Proteomes" id="UP000177050"/>
    </source>
</evidence>
<dbReference type="SFLD" id="SFLDS00003">
    <property type="entry name" value="Haloacid_Dehalogenase"/>
    <property type="match status" value="1"/>
</dbReference>
<dbReference type="NCBIfam" id="TIGR01509">
    <property type="entry name" value="HAD-SF-IA-v3"/>
    <property type="match status" value="1"/>
</dbReference>
<dbReference type="CDD" id="cd02603">
    <property type="entry name" value="HAD_sEH-N_like"/>
    <property type="match status" value="1"/>
</dbReference>
<organism evidence="1 2">
    <name type="scientific">Candidatus Roizmanbacteria bacterium RIFOXYD1_FULL_38_12</name>
    <dbReference type="NCBI Taxonomy" id="1802093"/>
    <lineage>
        <taxon>Bacteria</taxon>
        <taxon>Candidatus Roizmaniibacteriota</taxon>
    </lineage>
</organism>
<sequence length="197" mass="23104">MNITSIIFDGSGVITDEQPRKTARMWSEKYNIPYNDIWQTVYKDNYNLARDGILDAKEYYKKSVNTLGVKISYEEFVHDYIADCAVRPEMITILQALSKKVPLYLFSNQTEINTIYLRPLLEQYFKHIIFSNEVRMHKPDKNIYELLLKHIGTNKESALYIDDRSEQLEAAKKYGISTYLFLSVSKLKDHLSKRSLL</sequence>
<gene>
    <name evidence="1" type="ORF">A3K52_00600</name>
</gene>
<dbReference type="SFLD" id="SFLDG01129">
    <property type="entry name" value="C1.5:_HAD__Beta-PGM__Phosphata"/>
    <property type="match status" value="1"/>
</dbReference>
<protein>
    <recommendedName>
        <fullName evidence="3">HAD family hydrolase</fullName>
    </recommendedName>
</protein>
<name>A0A1F7KZI0_9BACT</name>
<dbReference type="PANTHER" id="PTHR43611">
    <property type="entry name" value="ALPHA-D-GLUCOSE 1-PHOSPHATE PHOSPHATASE"/>
    <property type="match status" value="1"/>
</dbReference>
<dbReference type="InterPro" id="IPR023198">
    <property type="entry name" value="PGP-like_dom2"/>
</dbReference>
<dbReference type="Pfam" id="PF00702">
    <property type="entry name" value="Hydrolase"/>
    <property type="match status" value="1"/>
</dbReference>
<dbReference type="InterPro" id="IPR006439">
    <property type="entry name" value="HAD-SF_hydro_IA"/>
</dbReference>
<accession>A0A1F7KZI0</accession>
<dbReference type="AlphaFoldDB" id="A0A1F7KZI0"/>
<dbReference type="Gene3D" id="3.40.50.1000">
    <property type="entry name" value="HAD superfamily/HAD-like"/>
    <property type="match status" value="1"/>
</dbReference>
<reference evidence="1 2" key="1">
    <citation type="journal article" date="2016" name="Nat. Commun.">
        <title>Thousands of microbial genomes shed light on interconnected biogeochemical processes in an aquifer system.</title>
        <authorList>
            <person name="Anantharaman K."/>
            <person name="Brown C.T."/>
            <person name="Hug L.A."/>
            <person name="Sharon I."/>
            <person name="Castelle C.J."/>
            <person name="Probst A.J."/>
            <person name="Thomas B.C."/>
            <person name="Singh A."/>
            <person name="Wilkins M.J."/>
            <person name="Karaoz U."/>
            <person name="Brodie E.L."/>
            <person name="Williams K.H."/>
            <person name="Hubbard S.S."/>
            <person name="Banfield J.F."/>
        </authorList>
    </citation>
    <scope>NUCLEOTIDE SEQUENCE [LARGE SCALE GENOMIC DNA]</scope>
</reference>
<proteinExistence type="predicted"/>
<evidence type="ECO:0008006" key="3">
    <source>
        <dbReference type="Google" id="ProtNLM"/>
    </source>
</evidence>
<dbReference type="NCBIfam" id="TIGR01549">
    <property type="entry name" value="HAD-SF-IA-v1"/>
    <property type="match status" value="1"/>
</dbReference>
<evidence type="ECO:0000313" key="1">
    <source>
        <dbReference type="EMBL" id="OGK73283.1"/>
    </source>
</evidence>
<comment type="caution">
    <text evidence="1">The sequence shown here is derived from an EMBL/GenBank/DDBJ whole genome shotgun (WGS) entry which is preliminary data.</text>
</comment>
<dbReference type="InterPro" id="IPR023214">
    <property type="entry name" value="HAD_sf"/>
</dbReference>
<dbReference type="PRINTS" id="PR00413">
    <property type="entry name" value="HADHALOGNASE"/>
</dbReference>
<dbReference type="SUPFAM" id="SSF56784">
    <property type="entry name" value="HAD-like"/>
    <property type="match status" value="1"/>
</dbReference>
<dbReference type="PANTHER" id="PTHR43611:SF3">
    <property type="entry name" value="FLAVIN MONONUCLEOTIDE HYDROLASE 1, CHLOROPLATIC"/>
    <property type="match status" value="1"/>
</dbReference>
<dbReference type="Proteomes" id="UP000177050">
    <property type="component" value="Unassembled WGS sequence"/>
</dbReference>
<dbReference type="InterPro" id="IPR036412">
    <property type="entry name" value="HAD-like_sf"/>
</dbReference>